<sequence length="625" mass="66118">MSFGRLGKRRIGDGAKQSMQLSKLPSALQFAQLQCSTRPRSLISALTLATTAQGRTYATRLLTITATTTFLSLPANATILCQTSRNTSTAANASSRSGSSGSINRRTVCGASHCSGGDITSLGHLPRLEEWLRNHGGTVNGVELRSVMFPSGAVDRQLRASEDHPAGTLLIAVPRMLQIRYDNIEEAAATAAAAVNPDAVNVAAAAVAEAGAAGAAQDSASSLVIPAADAAALVALYGMMPRGSDTGAAAWQFKQALTLLYHLSRGSASPLLPYLAYLPGLARGVPTPRVAMLMYDDAVDELQYGSIIQDVRNQKYWLRHVIREVFGRGDGQTGGAAAHMANHVAPYSASNCEIRTTPAGEVTMYSKRPVSRRGLGWGGKIRAGEELTLTYGTHDNHNLLLSYGFTLQPNPHDAFYFDMDLDVLEKTEVADAMAASGTRTTVRDVRQPVDPKLLAALRIATLQDKTWYGILSPMMVDQIGGWGNLLARQQEITLMRLLAALVAALYSSGFPTTIQQDRQLLAAAALDTAAAAAAATLSPLEADYPAAATTSSTTTATADGEGGGRSSGGWVVRPRGVSGAAAAHLRARDMAEAVRFRLGLKSCLEGCLQALVARAKELDELQKLR</sequence>
<evidence type="ECO:0000256" key="3">
    <source>
        <dbReference type="ARBA" id="ARBA00022691"/>
    </source>
</evidence>
<dbReference type="SUPFAM" id="SSF81822">
    <property type="entry name" value="RuBisCo LSMT C-terminal, substrate-binding domain"/>
    <property type="match status" value="1"/>
</dbReference>
<dbReference type="CDD" id="cd10527">
    <property type="entry name" value="SET_LSMT"/>
    <property type="match status" value="1"/>
</dbReference>
<dbReference type="GO" id="GO:0032259">
    <property type="term" value="P:methylation"/>
    <property type="evidence" value="ECO:0007669"/>
    <property type="project" value="UniProtKB-KW"/>
</dbReference>
<keyword evidence="2" id="KW-0808">Transferase</keyword>
<organism evidence="7">
    <name type="scientific">Volvox carteri f. nagariensis</name>
    <dbReference type="NCBI Taxonomy" id="3068"/>
    <lineage>
        <taxon>Eukaryota</taxon>
        <taxon>Viridiplantae</taxon>
        <taxon>Chlorophyta</taxon>
        <taxon>core chlorophytes</taxon>
        <taxon>Chlorophyceae</taxon>
        <taxon>CS clade</taxon>
        <taxon>Chlamydomonadales</taxon>
        <taxon>Volvocaceae</taxon>
        <taxon>Volvox</taxon>
    </lineage>
</organism>
<name>D8U444_VOLCA</name>
<feature type="domain" description="Rubisco LSMT substrate-binding" evidence="5">
    <location>
        <begin position="426"/>
        <end position="533"/>
    </location>
</feature>
<proteinExistence type="predicted"/>
<keyword evidence="1" id="KW-0489">Methyltransferase</keyword>
<dbReference type="PANTHER" id="PTHR13271">
    <property type="entry name" value="UNCHARACTERIZED PUTATIVE METHYLTRANSFERASE"/>
    <property type="match status" value="1"/>
</dbReference>
<gene>
    <name evidence="6" type="ORF">VOLCADRAFT_105987</name>
</gene>
<reference evidence="6 7" key="1">
    <citation type="journal article" date="2010" name="Science">
        <title>Genomic analysis of organismal complexity in the multicellular green alga Volvox carteri.</title>
        <authorList>
            <person name="Prochnik S.E."/>
            <person name="Umen J."/>
            <person name="Nedelcu A.M."/>
            <person name="Hallmann A."/>
            <person name="Miller S.M."/>
            <person name="Nishii I."/>
            <person name="Ferris P."/>
            <person name="Kuo A."/>
            <person name="Mitros T."/>
            <person name="Fritz-Laylin L.K."/>
            <person name="Hellsten U."/>
            <person name="Chapman J."/>
            <person name="Simakov O."/>
            <person name="Rensing S.A."/>
            <person name="Terry A."/>
            <person name="Pangilinan J."/>
            <person name="Kapitonov V."/>
            <person name="Jurka J."/>
            <person name="Salamov A."/>
            <person name="Shapiro H."/>
            <person name="Schmutz J."/>
            <person name="Grimwood J."/>
            <person name="Lindquist E."/>
            <person name="Lucas S."/>
            <person name="Grigoriev I.V."/>
            <person name="Schmitt R."/>
            <person name="Kirk D."/>
            <person name="Rokhsar D.S."/>
        </authorList>
    </citation>
    <scope>NUCLEOTIDE SEQUENCE [LARGE SCALE GENOMIC DNA]</scope>
    <source>
        <strain evidence="7">f. Nagariensis / Eve</strain>
    </source>
</reference>
<dbReference type="InterPro" id="IPR015353">
    <property type="entry name" value="Rubisco_LSMT_subst-bd"/>
</dbReference>
<evidence type="ECO:0000313" key="7">
    <source>
        <dbReference type="Proteomes" id="UP000001058"/>
    </source>
</evidence>
<dbReference type="Gene3D" id="3.90.1420.10">
    <property type="entry name" value="Rubisco LSMT, substrate-binding domain"/>
    <property type="match status" value="1"/>
</dbReference>
<dbReference type="PANTHER" id="PTHR13271:SF140">
    <property type="entry name" value="SET DOMAIN-CONTAINING PROTEIN"/>
    <property type="match status" value="1"/>
</dbReference>
<feature type="region of interest" description="Disordered" evidence="4">
    <location>
        <begin position="548"/>
        <end position="571"/>
    </location>
</feature>
<dbReference type="Pfam" id="PF09273">
    <property type="entry name" value="Rubis-subs-bind"/>
    <property type="match status" value="1"/>
</dbReference>
<evidence type="ECO:0000256" key="4">
    <source>
        <dbReference type="SAM" id="MobiDB-lite"/>
    </source>
</evidence>
<dbReference type="RefSeq" id="XP_002953556.1">
    <property type="nucleotide sequence ID" value="XM_002953510.1"/>
</dbReference>
<dbReference type="SUPFAM" id="SSF82199">
    <property type="entry name" value="SET domain"/>
    <property type="match status" value="1"/>
</dbReference>
<dbReference type="OrthoDB" id="341421at2759"/>
<dbReference type="AlphaFoldDB" id="D8U444"/>
<evidence type="ECO:0000259" key="5">
    <source>
        <dbReference type="Pfam" id="PF09273"/>
    </source>
</evidence>
<dbReference type="GO" id="GO:0016279">
    <property type="term" value="F:protein-lysine N-methyltransferase activity"/>
    <property type="evidence" value="ECO:0007669"/>
    <property type="project" value="TreeGrafter"/>
</dbReference>
<dbReference type="Proteomes" id="UP000001058">
    <property type="component" value="Unassembled WGS sequence"/>
</dbReference>
<dbReference type="GeneID" id="9622480"/>
<evidence type="ECO:0000313" key="6">
    <source>
        <dbReference type="EMBL" id="EFJ45529.1"/>
    </source>
</evidence>
<keyword evidence="7" id="KW-1185">Reference proteome</keyword>
<dbReference type="EMBL" id="GL378357">
    <property type="protein sequence ID" value="EFJ45529.1"/>
    <property type="molecule type" value="Genomic_DNA"/>
</dbReference>
<dbReference type="InterPro" id="IPR046341">
    <property type="entry name" value="SET_dom_sf"/>
</dbReference>
<keyword evidence="3" id="KW-0949">S-adenosyl-L-methionine</keyword>
<dbReference type="InterPro" id="IPR036464">
    <property type="entry name" value="Rubisco_LSMT_subst-bd_sf"/>
</dbReference>
<dbReference type="Gene3D" id="3.90.1410.10">
    <property type="entry name" value="set domain protein methyltransferase, domain 1"/>
    <property type="match status" value="2"/>
</dbReference>
<dbReference type="InterPro" id="IPR050600">
    <property type="entry name" value="SETD3_SETD6_MTase"/>
</dbReference>
<dbReference type="KEGG" id="vcn:VOLCADRAFT_105987"/>
<protein>
    <recommendedName>
        <fullName evidence="5">Rubisco LSMT substrate-binding domain-containing protein</fullName>
    </recommendedName>
</protein>
<evidence type="ECO:0000256" key="1">
    <source>
        <dbReference type="ARBA" id="ARBA00022603"/>
    </source>
</evidence>
<evidence type="ECO:0000256" key="2">
    <source>
        <dbReference type="ARBA" id="ARBA00022679"/>
    </source>
</evidence>
<accession>D8U444</accession>
<feature type="compositionally biased region" description="Low complexity" evidence="4">
    <location>
        <begin position="548"/>
        <end position="558"/>
    </location>
</feature>
<dbReference type="InParanoid" id="D8U444"/>